<feature type="transmembrane region" description="Helical" evidence="6">
    <location>
        <begin position="356"/>
        <end position="380"/>
    </location>
</feature>
<evidence type="ECO:0000256" key="2">
    <source>
        <dbReference type="ARBA" id="ARBA00022475"/>
    </source>
</evidence>
<feature type="transmembrane region" description="Helical" evidence="6">
    <location>
        <begin position="750"/>
        <end position="773"/>
    </location>
</feature>
<feature type="transmembrane region" description="Helical" evidence="6">
    <location>
        <begin position="714"/>
        <end position="738"/>
    </location>
</feature>
<dbReference type="Proteomes" id="UP001359886">
    <property type="component" value="Unassembled WGS sequence"/>
</dbReference>
<evidence type="ECO:0000259" key="7">
    <source>
        <dbReference type="Pfam" id="PF03176"/>
    </source>
</evidence>
<comment type="caution">
    <text evidence="8">The sequence shown here is derived from an EMBL/GenBank/DDBJ whole genome shotgun (WGS) entry which is preliminary data.</text>
</comment>
<evidence type="ECO:0000313" key="9">
    <source>
        <dbReference type="Proteomes" id="UP001359886"/>
    </source>
</evidence>
<reference evidence="8 9" key="1">
    <citation type="submission" date="2024-02" db="EMBL/GenBank/DDBJ databases">
        <title>A novel Wenzhouxiangellaceae bacterium, isolated from coastal sediments.</title>
        <authorList>
            <person name="Du Z.-J."/>
            <person name="Ye Y.-Q."/>
            <person name="Zhang X.-Y."/>
        </authorList>
    </citation>
    <scope>NUCLEOTIDE SEQUENCE [LARGE SCALE GENOMIC DNA]</scope>
    <source>
        <strain evidence="8 9">CH-27</strain>
    </source>
</reference>
<feature type="transmembrane region" description="Helical" evidence="6">
    <location>
        <begin position="412"/>
        <end position="433"/>
    </location>
</feature>
<evidence type="ECO:0000313" key="8">
    <source>
        <dbReference type="EMBL" id="MEJ8566040.1"/>
    </source>
</evidence>
<dbReference type="SUPFAM" id="SSF82866">
    <property type="entry name" value="Multidrug efflux transporter AcrB transmembrane domain"/>
    <property type="match status" value="2"/>
</dbReference>
<feature type="transmembrane region" description="Helical" evidence="6">
    <location>
        <begin position="21"/>
        <end position="39"/>
    </location>
</feature>
<dbReference type="PANTHER" id="PTHR33406:SF10">
    <property type="entry name" value="SSD DOMAIN-CONTAINING PROTEIN"/>
    <property type="match status" value="1"/>
</dbReference>
<feature type="transmembrane region" description="Helical" evidence="6">
    <location>
        <begin position="224"/>
        <end position="246"/>
    </location>
</feature>
<evidence type="ECO:0000256" key="3">
    <source>
        <dbReference type="ARBA" id="ARBA00022692"/>
    </source>
</evidence>
<keyword evidence="9" id="KW-1185">Reference proteome</keyword>
<accession>A0AAW9RBF4</accession>
<protein>
    <submittedName>
        <fullName evidence="8">MMPL family transporter</fullName>
    </submittedName>
</protein>
<dbReference type="Pfam" id="PF03176">
    <property type="entry name" value="MMPL"/>
    <property type="match status" value="2"/>
</dbReference>
<dbReference type="PANTHER" id="PTHR33406">
    <property type="entry name" value="MEMBRANE PROTEIN MJ1562-RELATED"/>
    <property type="match status" value="1"/>
</dbReference>
<dbReference type="Gene3D" id="1.20.1640.10">
    <property type="entry name" value="Multidrug efflux transporter AcrB transmembrane domain"/>
    <property type="match status" value="2"/>
</dbReference>
<evidence type="ECO:0000256" key="4">
    <source>
        <dbReference type="ARBA" id="ARBA00022989"/>
    </source>
</evidence>
<comment type="subcellular location">
    <subcellularLocation>
        <location evidence="1">Cell membrane</location>
        <topology evidence="1">Multi-pass membrane protein</topology>
    </subcellularLocation>
</comment>
<feature type="transmembrane region" description="Helical" evidence="6">
    <location>
        <begin position="621"/>
        <end position="639"/>
    </location>
</feature>
<keyword evidence="2" id="KW-1003">Cell membrane</keyword>
<evidence type="ECO:0000256" key="1">
    <source>
        <dbReference type="ARBA" id="ARBA00004651"/>
    </source>
</evidence>
<feature type="transmembrane region" description="Helical" evidence="6">
    <location>
        <begin position="646"/>
        <end position="668"/>
    </location>
</feature>
<dbReference type="AlphaFoldDB" id="A0AAW9RBF4"/>
<dbReference type="EMBL" id="JAZHOG010000001">
    <property type="protein sequence ID" value="MEJ8566040.1"/>
    <property type="molecule type" value="Genomic_DNA"/>
</dbReference>
<keyword evidence="3 6" id="KW-0812">Transmembrane</keyword>
<keyword evidence="4 6" id="KW-1133">Transmembrane helix</keyword>
<name>A0AAW9RBF4_9GAMM</name>
<feature type="domain" description="Membrane transport protein MMPL" evidence="7">
    <location>
        <begin position="557"/>
        <end position="770"/>
    </location>
</feature>
<dbReference type="InterPro" id="IPR004869">
    <property type="entry name" value="MMPL_dom"/>
</dbReference>
<sequence length="784" mass="86831">MSSKRGDRLFERLGDLLFDHRKVVLGLIFAVTAGFAWQIPSVKMLSDFAHLLPQDHPYIQLHNSIRDTFGGANIIIISVEVDEGTIFTNDTLDRIHRITQAVDEVTNINHNLVTSLTHRNIRKISQTAGGTIQSQTYYDPQKGGYTPAELEQMQSDVQSNPRVYGLLVSPDMKSALIKGTLNEGELRYRVVFDEIQAIREAEAVEGLTIYATGHPMLVGWIDSYSGQILQIFLYTIFIVLLVLVVYSRRLYGILLPLLGMILTSIWGVGFMGFFGYNLDPLMLVVPFLISARSMSHGIQKVERYYLELSHTHDRILAARNTFNSLFRPGSLAIVADAAALALIGLGSVPINDRMAVYASFWALSMVVTVLVVIPMMLALLPQPKQVEVKHTVLKSIFPKLAAVTGTPRRSRMVLWVCLGIAVVAAYFSSWVVVGEPEPGSPLLYSDHDYNLSSHAINESFPGSEELFIIARTDEKGGLKQPHIIKALRDFQVYMLLDETLGGAKGLPNLVMQVNQMTRNDDPRWAIIPGQPLDVGGLMYMYMMSAPIPGALLEFIDTDERLANMVFYYKDHTGETIRRAIHMAETWIEEVGSGIEGLHIDLAGGPVGVTAAIDQEAFQTNLIVVPAVLVLILVFTVWFYGSLHSGVMILMSMGFATLLAYACMGILGLGLNVNTVPMIAVGIGLGVDYAIYMMDRIREEMHIVDNLQEAVKRAVSTTGVAIAVTATTLIGGIIMWIFISELRFQADAARLLMIMLILNASAAMFLVPAWVDVFKPRFIMRSSRE</sequence>
<dbReference type="GO" id="GO:0005886">
    <property type="term" value="C:plasma membrane"/>
    <property type="evidence" value="ECO:0007669"/>
    <property type="project" value="UniProtKB-SubCell"/>
</dbReference>
<feature type="transmembrane region" description="Helical" evidence="6">
    <location>
        <begin position="329"/>
        <end position="350"/>
    </location>
</feature>
<proteinExistence type="predicted"/>
<gene>
    <name evidence="8" type="ORF">V3330_00270</name>
</gene>
<feature type="transmembrane region" description="Helical" evidence="6">
    <location>
        <begin position="253"/>
        <end position="274"/>
    </location>
</feature>
<dbReference type="InterPro" id="IPR050545">
    <property type="entry name" value="Mycobact_MmpL"/>
</dbReference>
<feature type="domain" description="Membrane transport protein MMPL" evidence="7">
    <location>
        <begin position="135"/>
        <end position="403"/>
    </location>
</feature>
<organism evidence="8 9">
    <name type="scientific">Elongatibacter sediminis</name>
    <dbReference type="NCBI Taxonomy" id="3119006"/>
    <lineage>
        <taxon>Bacteria</taxon>
        <taxon>Pseudomonadati</taxon>
        <taxon>Pseudomonadota</taxon>
        <taxon>Gammaproteobacteria</taxon>
        <taxon>Chromatiales</taxon>
        <taxon>Wenzhouxiangellaceae</taxon>
        <taxon>Elongatibacter</taxon>
    </lineage>
</organism>
<evidence type="ECO:0000256" key="6">
    <source>
        <dbReference type="SAM" id="Phobius"/>
    </source>
</evidence>
<keyword evidence="5 6" id="KW-0472">Membrane</keyword>
<evidence type="ECO:0000256" key="5">
    <source>
        <dbReference type="ARBA" id="ARBA00023136"/>
    </source>
</evidence>
<dbReference type="RefSeq" id="WP_354693364.1">
    <property type="nucleotide sequence ID" value="NZ_JAZHOG010000001.1"/>
</dbReference>